<feature type="compositionally biased region" description="Low complexity" evidence="1">
    <location>
        <begin position="62"/>
        <end position="74"/>
    </location>
</feature>
<dbReference type="HOGENOM" id="CLU_2360434_0_0_1"/>
<feature type="region of interest" description="Disordered" evidence="1">
    <location>
        <begin position="62"/>
        <end position="96"/>
    </location>
</feature>
<gene>
    <name evidence="2" type="ORF">SNOG_10019</name>
</gene>
<name>Q0UDZ5_PHANO</name>
<dbReference type="KEGG" id="pno:SNOG_10019"/>
<evidence type="ECO:0000313" key="3">
    <source>
        <dbReference type="Proteomes" id="UP000001055"/>
    </source>
</evidence>
<evidence type="ECO:0000313" key="2">
    <source>
        <dbReference type="EMBL" id="EAT82354.1"/>
    </source>
</evidence>
<dbReference type="GeneID" id="5977208"/>
<dbReference type="EMBL" id="CH445340">
    <property type="protein sequence ID" value="EAT82354.1"/>
    <property type="molecule type" value="Genomic_DNA"/>
</dbReference>
<protein>
    <submittedName>
        <fullName evidence="2">Uncharacterized protein</fullName>
    </submittedName>
</protein>
<reference evidence="3" key="1">
    <citation type="journal article" date="2007" name="Plant Cell">
        <title>Dothideomycete-plant interactions illuminated by genome sequencing and EST analysis of the wheat pathogen Stagonospora nodorum.</title>
        <authorList>
            <person name="Hane J.K."/>
            <person name="Lowe R.G."/>
            <person name="Solomon P.S."/>
            <person name="Tan K.C."/>
            <person name="Schoch C.L."/>
            <person name="Spatafora J.W."/>
            <person name="Crous P.W."/>
            <person name="Kodira C."/>
            <person name="Birren B.W."/>
            <person name="Galagan J.E."/>
            <person name="Torriani S.F."/>
            <person name="McDonald B.A."/>
            <person name="Oliver R.P."/>
        </authorList>
    </citation>
    <scope>NUCLEOTIDE SEQUENCE [LARGE SCALE GENOMIC DNA]</scope>
    <source>
        <strain evidence="3">SN15 / ATCC MYA-4574 / FGSC 10173</strain>
    </source>
</reference>
<dbReference type="Proteomes" id="UP000001055">
    <property type="component" value="Unassembled WGS sequence"/>
</dbReference>
<proteinExistence type="predicted"/>
<organism evidence="2 3">
    <name type="scientific">Phaeosphaeria nodorum (strain SN15 / ATCC MYA-4574 / FGSC 10173)</name>
    <name type="common">Glume blotch fungus</name>
    <name type="synonym">Parastagonospora nodorum</name>
    <dbReference type="NCBI Taxonomy" id="321614"/>
    <lineage>
        <taxon>Eukaryota</taxon>
        <taxon>Fungi</taxon>
        <taxon>Dikarya</taxon>
        <taxon>Ascomycota</taxon>
        <taxon>Pezizomycotina</taxon>
        <taxon>Dothideomycetes</taxon>
        <taxon>Pleosporomycetidae</taxon>
        <taxon>Pleosporales</taxon>
        <taxon>Pleosporineae</taxon>
        <taxon>Phaeosphaeriaceae</taxon>
        <taxon>Parastagonospora</taxon>
    </lineage>
</organism>
<accession>Q0UDZ5</accession>
<dbReference type="RefSeq" id="XP_001800302.1">
    <property type="nucleotide sequence ID" value="XM_001800250.1"/>
</dbReference>
<evidence type="ECO:0000256" key="1">
    <source>
        <dbReference type="SAM" id="MobiDB-lite"/>
    </source>
</evidence>
<dbReference type="AlphaFoldDB" id="Q0UDZ5"/>
<sequence length="96" mass="10128">MARSVCEAVSSGSVAHPMRVVENTAETTATTARDGRGQTRRRTSLGMPLAVVIAARQISANRAPPEAAADALLPVQGATTTDNDDAVWQRTDTQDH</sequence>
<dbReference type="InParanoid" id="Q0UDZ5"/>